<keyword evidence="3" id="KW-1185">Reference proteome</keyword>
<comment type="caution">
    <text evidence="2">The sequence shown here is derived from an EMBL/GenBank/DDBJ whole genome shotgun (WGS) entry which is preliminary data.</text>
</comment>
<feature type="transmembrane region" description="Helical" evidence="1">
    <location>
        <begin position="12"/>
        <end position="34"/>
    </location>
</feature>
<proteinExistence type="predicted"/>
<organism evidence="2 3">
    <name type="scientific">Larkinella bovis</name>
    <dbReference type="NCBI Taxonomy" id="683041"/>
    <lineage>
        <taxon>Bacteria</taxon>
        <taxon>Pseudomonadati</taxon>
        <taxon>Bacteroidota</taxon>
        <taxon>Cytophagia</taxon>
        <taxon>Cytophagales</taxon>
        <taxon>Spirosomataceae</taxon>
        <taxon>Larkinella</taxon>
    </lineage>
</organism>
<dbReference type="RefSeq" id="WP_379841294.1">
    <property type="nucleotide sequence ID" value="NZ_JBHSMA010000001.1"/>
</dbReference>
<reference evidence="3" key="1">
    <citation type="journal article" date="2019" name="Int. J. Syst. Evol. Microbiol.">
        <title>The Global Catalogue of Microorganisms (GCM) 10K type strain sequencing project: providing services to taxonomists for standard genome sequencing and annotation.</title>
        <authorList>
            <consortium name="The Broad Institute Genomics Platform"/>
            <consortium name="The Broad Institute Genome Sequencing Center for Infectious Disease"/>
            <person name="Wu L."/>
            <person name="Ma J."/>
        </authorList>
    </citation>
    <scope>NUCLEOTIDE SEQUENCE [LARGE SCALE GENOMIC DNA]</scope>
    <source>
        <strain evidence="3">CCUG 55250</strain>
    </source>
</reference>
<dbReference type="InterPro" id="IPR021354">
    <property type="entry name" value="DUF2975"/>
</dbReference>
<keyword evidence="1" id="KW-1133">Transmembrane helix</keyword>
<feature type="transmembrane region" description="Helical" evidence="1">
    <location>
        <begin position="192"/>
        <end position="213"/>
    </location>
</feature>
<dbReference type="EMBL" id="JBHSMA010000001">
    <property type="protein sequence ID" value="MFC5408430.1"/>
    <property type="molecule type" value="Genomic_DNA"/>
</dbReference>
<feature type="transmembrane region" description="Helical" evidence="1">
    <location>
        <begin position="156"/>
        <end position="177"/>
    </location>
</feature>
<sequence>MKPNVIFSFLRIATSILYYLMIVLTVMLIGKGIMSISGNLKGRTDAQFSHEVMAFSRDQKKPDSFTFDGNGPLDFEIGPNGRPAGTKASTDSLIRYIPIVNRYRLEVRADSVLGYYSFSVAVLNFLLVIAIMGLFRRIFSEVSVAEPFKPSIFKHLIRLAILFVVSDVLKIGHYLIFNQLINRNIPQADFDLVIQIGNGFITGLIIYAIAVIYQRGLSIQEENTLTV</sequence>
<evidence type="ECO:0000313" key="3">
    <source>
        <dbReference type="Proteomes" id="UP001596106"/>
    </source>
</evidence>
<evidence type="ECO:0000313" key="2">
    <source>
        <dbReference type="EMBL" id="MFC5408430.1"/>
    </source>
</evidence>
<feature type="transmembrane region" description="Helical" evidence="1">
    <location>
        <begin position="113"/>
        <end position="135"/>
    </location>
</feature>
<gene>
    <name evidence="2" type="ORF">ACFPMF_03865</name>
</gene>
<protein>
    <submittedName>
        <fullName evidence="2">DUF2975 domain-containing protein</fullName>
    </submittedName>
</protein>
<accession>A0ABW0I4H7</accession>
<keyword evidence="1" id="KW-0472">Membrane</keyword>
<evidence type="ECO:0000256" key="1">
    <source>
        <dbReference type="SAM" id="Phobius"/>
    </source>
</evidence>
<keyword evidence="1" id="KW-0812">Transmembrane</keyword>
<name>A0ABW0I4H7_9BACT</name>
<dbReference type="Pfam" id="PF11188">
    <property type="entry name" value="DUF2975"/>
    <property type="match status" value="1"/>
</dbReference>
<dbReference type="Proteomes" id="UP001596106">
    <property type="component" value="Unassembled WGS sequence"/>
</dbReference>